<organism evidence="1 2">
    <name type="scientific">Paraburkholderia solitsugae</name>
    <dbReference type="NCBI Taxonomy" id="2675748"/>
    <lineage>
        <taxon>Bacteria</taxon>
        <taxon>Pseudomonadati</taxon>
        <taxon>Pseudomonadota</taxon>
        <taxon>Betaproteobacteria</taxon>
        <taxon>Burkholderiales</taxon>
        <taxon>Burkholderiaceae</taxon>
        <taxon>Paraburkholderia</taxon>
    </lineage>
</organism>
<reference evidence="1 2" key="1">
    <citation type="submission" date="2019-11" db="EMBL/GenBank/DDBJ databases">
        <title>Metabolism of dissolved organic matter in forest soils.</title>
        <authorList>
            <person name="Cyle K.T."/>
            <person name="Wilhelm R.C."/>
            <person name="Martinez C.E."/>
        </authorList>
    </citation>
    <scope>NUCLEOTIDE SEQUENCE [LARGE SCALE GENOMIC DNA]</scope>
    <source>
        <strain evidence="1 2">1N</strain>
    </source>
</reference>
<evidence type="ECO:0000313" key="2">
    <source>
        <dbReference type="Proteomes" id="UP000652198"/>
    </source>
</evidence>
<comment type="caution">
    <text evidence="1">The sequence shown here is derived from an EMBL/GenBank/DDBJ whole genome shotgun (WGS) entry which is preliminary data.</text>
</comment>
<dbReference type="Proteomes" id="UP000652198">
    <property type="component" value="Unassembled WGS sequence"/>
</dbReference>
<accession>A0ABX2BJ77</accession>
<dbReference type="EMBL" id="WOEY01000026">
    <property type="protein sequence ID" value="NPT41000.1"/>
    <property type="molecule type" value="Genomic_DNA"/>
</dbReference>
<sequence>MSQQVDHENMSKKSTISADSRAAVEQLAFQRYLSVLQVAYDPDGLVGALQASAAVVGEYDQLAAAAENEGSRELVRAIAATALATDTLPAFSKAFAEA</sequence>
<keyword evidence="2" id="KW-1185">Reference proteome</keyword>
<protein>
    <submittedName>
        <fullName evidence="1">Uncharacterized protein</fullName>
    </submittedName>
</protein>
<evidence type="ECO:0000313" key="1">
    <source>
        <dbReference type="EMBL" id="NPT41000.1"/>
    </source>
</evidence>
<gene>
    <name evidence="1" type="ORF">GNZ12_06640</name>
</gene>
<dbReference type="RefSeq" id="WP_172309593.1">
    <property type="nucleotide sequence ID" value="NZ_WOEY01000026.1"/>
</dbReference>
<name>A0ABX2BJ77_9BURK</name>
<proteinExistence type="predicted"/>